<gene>
    <name evidence="6" type="ORF">ILEXP_LOCUS20514</name>
</gene>
<dbReference type="GO" id="GO:0006952">
    <property type="term" value="P:defense response"/>
    <property type="evidence" value="ECO:0007669"/>
    <property type="project" value="UniProtKB-KW"/>
</dbReference>
<evidence type="ECO:0000313" key="6">
    <source>
        <dbReference type="EMBL" id="CAK9152295.1"/>
    </source>
</evidence>
<feature type="domain" description="Disease resistance N-terminal" evidence="5">
    <location>
        <begin position="8"/>
        <end position="96"/>
    </location>
</feature>
<feature type="signal peptide" evidence="4">
    <location>
        <begin position="1"/>
        <end position="21"/>
    </location>
</feature>
<dbReference type="AlphaFoldDB" id="A0ABC8S915"/>
<keyword evidence="2" id="KW-0547">Nucleotide-binding</keyword>
<evidence type="ECO:0000256" key="3">
    <source>
        <dbReference type="ARBA" id="ARBA00022821"/>
    </source>
</evidence>
<dbReference type="InterPro" id="IPR041118">
    <property type="entry name" value="Rx_N"/>
</dbReference>
<accession>A0ABC8S915</accession>
<evidence type="ECO:0000256" key="1">
    <source>
        <dbReference type="ARBA" id="ARBA00022737"/>
    </source>
</evidence>
<evidence type="ECO:0000256" key="4">
    <source>
        <dbReference type="SAM" id="SignalP"/>
    </source>
</evidence>
<keyword evidence="4" id="KW-0732">Signal</keyword>
<proteinExistence type="predicted"/>
<comment type="caution">
    <text evidence="6">The sequence shown here is derived from an EMBL/GenBank/DDBJ whole genome shotgun (WGS) entry which is preliminary data.</text>
</comment>
<feature type="chain" id="PRO_5044896424" description="Disease resistance N-terminal domain-containing protein" evidence="4">
    <location>
        <begin position="22"/>
        <end position="228"/>
    </location>
</feature>
<dbReference type="PANTHER" id="PTHR19338:SF73">
    <property type="entry name" value="DISEASE RESISTANCE PROTEIN RGA2-LIKE"/>
    <property type="match status" value="1"/>
</dbReference>
<evidence type="ECO:0000256" key="2">
    <source>
        <dbReference type="ARBA" id="ARBA00022741"/>
    </source>
</evidence>
<name>A0ABC8S915_9AQUA</name>
<reference evidence="6 7" key="1">
    <citation type="submission" date="2024-02" db="EMBL/GenBank/DDBJ databases">
        <authorList>
            <person name="Vignale AGUSTIN F."/>
            <person name="Sosa J E."/>
            <person name="Modenutti C."/>
        </authorList>
    </citation>
    <scope>NUCLEOTIDE SEQUENCE [LARGE SCALE GENOMIC DNA]</scope>
</reference>
<keyword evidence="7" id="KW-1185">Reference proteome</keyword>
<evidence type="ECO:0000313" key="7">
    <source>
        <dbReference type="Proteomes" id="UP001642360"/>
    </source>
</evidence>
<dbReference type="GO" id="GO:0000166">
    <property type="term" value="F:nucleotide binding"/>
    <property type="evidence" value="ECO:0007669"/>
    <property type="project" value="UniProtKB-KW"/>
</dbReference>
<keyword evidence="3" id="KW-0611">Plant defense</keyword>
<dbReference type="PANTHER" id="PTHR19338">
    <property type="entry name" value="TRANSLOCASE OF INNER MITOCHONDRIAL MEMBRANE 13 HOMOLOG"/>
    <property type="match status" value="1"/>
</dbReference>
<dbReference type="Proteomes" id="UP001642360">
    <property type="component" value="Unassembled WGS sequence"/>
</dbReference>
<dbReference type="Gene3D" id="1.20.5.4130">
    <property type="match status" value="1"/>
</dbReference>
<protein>
    <recommendedName>
        <fullName evidence="5">Disease resistance N-terminal domain-containing protein</fullName>
    </recommendedName>
</protein>
<evidence type="ECO:0000259" key="5">
    <source>
        <dbReference type="Pfam" id="PF18052"/>
    </source>
</evidence>
<dbReference type="Pfam" id="PF18052">
    <property type="entry name" value="Rx_N"/>
    <property type="match status" value="1"/>
</dbReference>
<sequence>MAIAEVFLGAFLAVLFERLASRELLSFVRSARIHTQVMTLLKVLSTIKELLNDAETKQITNETVNLWLEDLRDLAYDMDDLVDEIETEALAHKLKTETEPAATTGKVKVLNFLSTSLTDFRRSIELKFKFGSKIKQITLRLQEMAQLRDDLGLTATPEAGSSKSRERLETTSLVVESHVYGREKEKKEILELPPWEAVVEWSVEHNPNAFRPKIVGSPQCKCMDVADS</sequence>
<keyword evidence="1" id="KW-0677">Repeat</keyword>
<dbReference type="EMBL" id="CAUOFW020002258">
    <property type="protein sequence ID" value="CAK9152295.1"/>
    <property type="molecule type" value="Genomic_DNA"/>
</dbReference>
<organism evidence="6 7">
    <name type="scientific">Ilex paraguariensis</name>
    <name type="common">yerba mate</name>
    <dbReference type="NCBI Taxonomy" id="185542"/>
    <lineage>
        <taxon>Eukaryota</taxon>
        <taxon>Viridiplantae</taxon>
        <taxon>Streptophyta</taxon>
        <taxon>Embryophyta</taxon>
        <taxon>Tracheophyta</taxon>
        <taxon>Spermatophyta</taxon>
        <taxon>Magnoliopsida</taxon>
        <taxon>eudicotyledons</taxon>
        <taxon>Gunneridae</taxon>
        <taxon>Pentapetalae</taxon>
        <taxon>asterids</taxon>
        <taxon>campanulids</taxon>
        <taxon>Aquifoliales</taxon>
        <taxon>Aquifoliaceae</taxon>
        <taxon>Ilex</taxon>
    </lineage>
</organism>